<dbReference type="InterPro" id="IPR006311">
    <property type="entry name" value="TAT_signal"/>
</dbReference>
<accession>A0A4P2QTV7</accession>
<name>A0A4P2QTV7_SORCE</name>
<proteinExistence type="predicted"/>
<gene>
    <name evidence="1" type="ORF">SOCE836_059430</name>
</gene>
<organism evidence="1 2">
    <name type="scientific">Sorangium cellulosum</name>
    <name type="common">Polyangium cellulosum</name>
    <dbReference type="NCBI Taxonomy" id="56"/>
    <lineage>
        <taxon>Bacteria</taxon>
        <taxon>Pseudomonadati</taxon>
        <taxon>Myxococcota</taxon>
        <taxon>Polyangia</taxon>
        <taxon>Polyangiales</taxon>
        <taxon>Polyangiaceae</taxon>
        <taxon>Sorangium</taxon>
    </lineage>
</organism>
<dbReference type="Pfam" id="PF07586">
    <property type="entry name" value="HXXSHH"/>
    <property type="match status" value="1"/>
</dbReference>
<dbReference type="PROSITE" id="PS51318">
    <property type="entry name" value="TAT"/>
    <property type="match status" value="1"/>
</dbReference>
<sequence length="480" mass="50604">MNPKIVTNLTQPHVVRRRGMNRRAFLRAGGVAIALPFLEGLPSRSAWAADNAPVFSLYIVAACGVVGKKFFPDQTGPLTTAGLGAMTDKATHVLAPHAANLLFIRGINFPMGGPTNCGHAQGLCQSLTARPAQGGGKTASSGGVSADVVIAQLVNEGGAEPLTLYAGNRRNGYIAERISFKGGGAGQVRSADDNPYALYAKLVGLADSGGGSGSGSGAQLAEELLRSRKSVNDFVSEELNSLMRMSALSAADKHRLQQHFDSIRDTEVTMGEMGGACTQAGLATSKLEALKGGLAFKTDGMIEDVAKLHLELVALAFACNFNRVATLQHGDGTDQTKYAVPSNAQLGWPFHHISHRVQSDAASGNNPTAEQAHAEIDVLRMQTLLHGLDQFKARDLFDKSIIMWTNHVSDGPSHSFRNVPTIIAGSGGGYLKQGQYIDAGNVTNNRLFNGLIAAAVRDKTEWTENFGEGQGSGPIDGMLA</sequence>
<dbReference type="Proteomes" id="UP000295497">
    <property type="component" value="Chromosome"/>
</dbReference>
<dbReference type="EMBL" id="CP012672">
    <property type="protein sequence ID" value="AUX33779.1"/>
    <property type="molecule type" value="Genomic_DNA"/>
</dbReference>
<evidence type="ECO:0000313" key="1">
    <source>
        <dbReference type="EMBL" id="AUX33779.1"/>
    </source>
</evidence>
<protein>
    <submittedName>
        <fullName evidence="1">Uncharacterized protein</fullName>
    </submittedName>
</protein>
<reference evidence="1 2" key="1">
    <citation type="submission" date="2015-09" db="EMBL/GenBank/DDBJ databases">
        <title>Sorangium comparison.</title>
        <authorList>
            <person name="Zaburannyi N."/>
            <person name="Bunk B."/>
            <person name="Overmann J."/>
            <person name="Mueller R."/>
        </authorList>
    </citation>
    <scope>NUCLEOTIDE SEQUENCE [LARGE SCALE GENOMIC DNA]</scope>
    <source>
        <strain evidence="1 2">So ce836</strain>
    </source>
</reference>
<dbReference type="InterPro" id="IPR011447">
    <property type="entry name" value="DUF1552"/>
</dbReference>
<dbReference type="AlphaFoldDB" id="A0A4P2QTV7"/>
<evidence type="ECO:0000313" key="2">
    <source>
        <dbReference type="Proteomes" id="UP000295497"/>
    </source>
</evidence>